<gene>
    <name evidence="1" type="ORF">PoB_000167400</name>
</gene>
<proteinExistence type="predicted"/>
<dbReference type="EMBL" id="BLXT01000255">
    <property type="protein sequence ID" value="GFN75168.1"/>
    <property type="molecule type" value="Genomic_DNA"/>
</dbReference>
<comment type="caution">
    <text evidence="1">The sequence shown here is derived from an EMBL/GenBank/DDBJ whole genome shotgun (WGS) entry which is preliminary data.</text>
</comment>
<evidence type="ECO:0000313" key="2">
    <source>
        <dbReference type="Proteomes" id="UP000735302"/>
    </source>
</evidence>
<sequence>MIILRSSTHGDGGAAAGTTARCVLPSGSGARQQQLSPLPVDTFSLSSLDDDFSPHLTGHFNFWAPTDIQQYPEQIGEIVVTVDGGNTSDFLIHTSS</sequence>
<name>A0AAV3XZ03_9GAST</name>
<reference evidence="1 2" key="1">
    <citation type="journal article" date="2021" name="Elife">
        <title>Chloroplast acquisition without the gene transfer in kleptoplastic sea slugs, Plakobranchus ocellatus.</title>
        <authorList>
            <person name="Maeda T."/>
            <person name="Takahashi S."/>
            <person name="Yoshida T."/>
            <person name="Shimamura S."/>
            <person name="Takaki Y."/>
            <person name="Nagai Y."/>
            <person name="Toyoda A."/>
            <person name="Suzuki Y."/>
            <person name="Arimoto A."/>
            <person name="Ishii H."/>
            <person name="Satoh N."/>
            <person name="Nishiyama T."/>
            <person name="Hasebe M."/>
            <person name="Maruyama T."/>
            <person name="Minagawa J."/>
            <person name="Obokata J."/>
            <person name="Shigenobu S."/>
        </authorList>
    </citation>
    <scope>NUCLEOTIDE SEQUENCE [LARGE SCALE GENOMIC DNA]</scope>
</reference>
<keyword evidence="2" id="KW-1185">Reference proteome</keyword>
<evidence type="ECO:0000313" key="1">
    <source>
        <dbReference type="EMBL" id="GFN75168.1"/>
    </source>
</evidence>
<protein>
    <submittedName>
        <fullName evidence="1">Uncharacterized protein</fullName>
    </submittedName>
</protein>
<dbReference type="AlphaFoldDB" id="A0AAV3XZ03"/>
<accession>A0AAV3XZ03</accession>
<dbReference type="Proteomes" id="UP000735302">
    <property type="component" value="Unassembled WGS sequence"/>
</dbReference>
<organism evidence="1 2">
    <name type="scientific">Plakobranchus ocellatus</name>
    <dbReference type="NCBI Taxonomy" id="259542"/>
    <lineage>
        <taxon>Eukaryota</taxon>
        <taxon>Metazoa</taxon>
        <taxon>Spiralia</taxon>
        <taxon>Lophotrochozoa</taxon>
        <taxon>Mollusca</taxon>
        <taxon>Gastropoda</taxon>
        <taxon>Heterobranchia</taxon>
        <taxon>Euthyneura</taxon>
        <taxon>Panpulmonata</taxon>
        <taxon>Sacoglossa</taxon>
        <taxon>Placobranchoidea</taxon>
        <taxon>Plakobranchidae</taxon>
        <taxon>Plakobranchus</taxon>
    </lineage>
</organism>